<dbReference type="STRING" id="1314777.A0A164P1H5"/>
<evidence type="ECO:0000256" key="1">
    <source>
        <dbReference type="SAM" id="MobiDB-lite"/>
    </source>
</evidence>
<reference evidence="3 4" key="1">
    <citation type="journal article" date="2016" name="Mol. Biol. Evol.">
        <title>Comparative Genomics of Early-Diverging Mushroom-Forming Fungi Provides Insights into the Origins of Lignocellulose Decay Capabilities.</title>
        <authorList>
            <person name="Nagy L.G."/>
            <person name="Riley R."/>
            <person name="Tritt A."/>
            <person name="Adam C."/>
            <person name="Daum C."/>
            <person name="Floudas D."/>
            <person name="Sun H."/>
            <person name="Yadav J.S."/>
            <person name="Pangilinan J."/>
            <person name="Larsson K.H."/>
            <person name="Matsuura K."/>
            <person name="Barry K."/>
            <person name="Labutti K."/>
            <person name="Kuo R."/>
            <person name="Ohm R.A."/>
            <person name="Bhattacharya S.S."/>
            <person name="Shirouzu T."/>
            <person name="Yoshinaga Y."/>
            <person name="Martin F.M."/>
            <person name="Grigoriev I.V."/>
            <person name="Hibbett D.S."/>
        </authorList>
    </citation>
    <scope>NUCLEOTIDE SEQUENCE [LARGE SCALE GENOMIC DNA]</scope>
    <source>
        <strain evidence="3 4">HHB9708</strain>
    </source>
</reference>
<keyword evidence="4" id="KW-1185">Reference proteome</keyword>
<feature type="compositionally biased region" description="Acidic residues" evidence="1">
    <location>
        <begin position="650"/>
        <end position="676"/>
    </location>
</feature>
<dbReference type="Gene3D" id="1.25.40.180">
    <property type="match status" value="1"/>
</dbReference>
<dbReference type="Pfam" id="PF02854">
    <property type="entry name" value="MIF4G"/>
    <property type="match status" value="1"/>
</dbReference>
<dbReference type="EMBL" id="KV419438">
    <property type="protein sequence ID" value="KZS88261.1"/>
    <property type="molecule type" value="Genomic_DNA"/>
</dbReference>
<dbReference type="Proteomes" id="UP000076722">
    <property type="component" value="Unassembled WGS sequence"/>
</dbReference>
<evidence type="ECO:0000313" key="3">
    <source>
        <dbReference type="EMBL" id="KZS88261.1"/>
    </source>
</evidence>
<organism evidence="3 4">
    <name type="scientific">Sistotremastrum niveocremeum HHB9708</name>
    <dbReference type="NCBI Taxonomy" id="1314777"/>
    <lineage>
        <taxon>Eukaryota</taxon>
        <taxon>Fungi</taxon>
        <taxon>Dikarya</taxon>
        <taxon>Basidiomycota</taxon>
        <taxon>Agaricomycotina</taxon>
        <taxon>Agaricomycetes</taxon>
        <taxon>Sistotremastrales</taxon>
        <taxon>Sistotremastraceae</taxon>
        <taxon>Sertulicium</taxon>
        <taxon>Sertulicium niveocremeum</taxon>
    </lineage>
</organism>
<proteinExistence type="predicted"/>
<dbReference type="PANTHER" id="PTHR23253">
    <property type="entry name" value="EUKARYOTIC TRANSLATION INITIATION FACTOR 4 GAMMA"/>
    <property type="match status" value="1"/>
</dbReference>
<feature type="region of interest" description="Disordered" evidence="1">
    <location>
        <begin position="630"/>
        <end position="689"/>
    </location>
</feature>
<feature type="compositionally biased region" description="Low complexity" evidence="1">
    <location>
        <begin position="630"/>
        <end position="644"/>
    </location>
</feature>
<protein>
    <submittedName>
        <fullName evidence="3">ARM repeat-containing protein</fullName>
    </submittedName>
</protein>
<dbReference type="InterPro" id="IPR016024">
    <property type="entry name" value="ARM-type_fold"/>
</dbReference>
<sequence>MAHLAQAQTTESAEAIALIDSALADTAAAAAEVDQLSSKSVSPNTAIISISQVTFPPISSTDLICKVRAILNKVAHSTLDTLSRELLNIVDSSLAQTQTNTEASTRQEVAELFIVHAVAGEQWAGLYAQLALVLVKGLTPNIWNDEGSTSGGNLFKRHLLGAIQAKFDSIMGALVDPLPAPRPRSRKATIRPSPPPQSNPTLNSFASFLSQAFLHDLVPEHILHNHIRRLLFPGNEITSKLSSPAKIEAVCKILGAVGETVDLSTGRATMDQYFHHMEKVLLKQSTAVLAYRSRFQLMDLIEARARRWNPRVPETPASIPSILLEESDADANFKPLFSPNMNAVVEDGIHFEIIKDRHKPPHSIHAELLSHPLLKQGAFHYGDELSAPRTPIQVRGAQFEMLGAPDNLLSPMTVGASVTSAEAELDSMVNSPATAGFLMPIPASPFDDPLSTAPTSESELETDVTSTLSRHARLFVKMRDLDRAESTFADMKSSQRSKLIDLLVMEALCAENGTLAKAVAQLFRRLETKTICGASAFIRGFERGMQLVCQESNMGSKPIQKKKFNEMAMFLAVMLWGCAMTAASIRQLQLFANFQSTRDLLISNMEQVEAQDNLFEIWREVTPYVYTGHPSPRSVPSISSPSRYSTHEGEIEDGESLLDNDDESDDIESYYMDEDELRAPPSSSEEEVDWGYCDIHGGYCGHTHD</sequence>
<feature type="region of interest" description="Disordered" evidence="1">
    <location>
        <begin position="178"/>
        <end position="199"/>
    </location>
</feature>
<evidence type="ECO:0000259" key="2">
    <source>
        <dbReference type="SMART" id="SM00543"/>
    </source>
</evidence>
<gene>
    <name evidence="3" type="ORF">SISNIDRAFT_552704</name>
</gene>
<name>A0A164P1H5_9AGAM</name>
<dbReference type="GO" id="GO:0003723">
    <property type="term" value="F:RNA binding"/>
    <property type="evidence" value="ECO:0007669"/>
    <property type="project" value="InterPro"/>
</dbReference>
<feature type="domain" description="MIF4G" evidence="2">
    <location>
        <begin position="64"/>
        <end position="307"/>
    </location>
</feature>
<accession>A0A164P1H5</accession>
<dbReference type="AlphaFoldDB" id="A0A164P1H5"/>
<dbReference type="SUPFAM" id="SSF48371">
    <property type="entry name" value="ARM repeat"/>
    <property type="match status" value="1"/>
</dbReference>
<evidence type="ECO:0000313" key="4">
    <source>
        <dbReference type="Proteomes" id="UP000076722"/>
    </source>
</evidence>
<dbReference type="SMART" id="SM00543">
    <property type="entry name" value="MIF4G"/>
    <property type="match status" value="1"/>
</dbReference>
<dbReference type="InterPro" id="IPR003890">
    <property type="entry name" value="MIF4G-like_typ-3"/>
</dbReference>